<feature type="region of interest" description="Disordered" evidence="5">
    <location>
        <begin position="218"/>
        <end position="457"/>
    </location>
</feature>
<sequence length="457" mass="50940">MFLRVYELNELIKWKSDEIADTVNTLYDPTCKTLWHSACASGDSEYVAALASTAHEVTIFERSTEAIVATLCQSKKEIPLGLEWHPAKPAVASVCNGNIFIWKQRPRPCWAAYAPDFTELGENLVYREKESEFDVEDEDFPKDDGLGKNQAEEFLDVESVTAPPGLCSSDEEDPNKIGGSVFIVNASPAVIPLKTTLPSQLRLKDGILAFIPELKEPNHVEQHEHKKHKKKKRKKSEEPYHHQNGTHKNEPLSPSPERDTPTLNYNYNQRPPSRIDSSQTTSRKSSDAFVESPPRAMRHRLKRKRPSKASKSSTSTSPEKRQSYSRSPSSSLTYRNSPVYAPLSSPPNESPPLPIQPLRRHSPSPINISVSSSNVTPTHENINEQPTSSAPPFTLTQMPPLLTPPPVPKQMAEEHPGLTNISSDEEKEAEEPPTKRQKRSSSSSSSSSAVNHAWDSD</sequence>
<feature type="compositionally biased region" description="Low complexity" evidence="5">
    <location>
        <begin position="363"/>
        <end position="375"/>
    </location>
</feature>
<dbReference type="PANTHER" id="PTHR44040:SF1">
    <property type="entry name" value="RETINOBLASTOMA-BINDING PROTEIN 5"/>
    <property type="match status" value="1"/>
</dbReference>
<keyword evidence="4" id="KW-0539">Nucleus</keyword>
<feature type="compositionally biased region" description="Basic residues" evidence="5">
    <location>
        <begin position="225"/>
        <end position="234"/>
    </location>
</feature>
<evidence type="ECO:0000256" key="2">
    <source>
        <dbReference type="ARBA" id="ARBA00022574"/>
    </source>
</evidence>
<evidence type="ECO:0000256" key="5">
    <source>
        <dbReference type="SAM" id="MobiDB-lite"/>
    </source>
</evidence>
<feature type="compositionally biased region" description="Pro residues" evidence="5">
    <location>
        <begin position="344"/>
        <end position="355"/>
    </location>
</feature>
<evidence type="ECO:0000256" key="3">
    <source>
        <dbReference type="ARBA" id="ARBA00022737"/>
    </source>
</evidence>
<evidence type="ECO:0000256" key="4">
    <source>
        <dbReference type="ARBA" id="ARBA00023242"/>
    </source>
</evidence>
<protein>
    <submittedName>
        <fullName evidence="7">Uncharacterized protein</fullName>
    </submittedName>
</protein>
<dbReference type="SUPFAM" id="SSF101908">
    <property type="entry name" value="Putative isomerase YbhE"/>
    <property type="match status" value="1"/>
</dbReference>
<feature type="compositionally biased region" description="Polar residues" evidence="5">
    <location>
        <begin position="376"/>
        <end position="390"/>
    </location>
</feature>
<accession>A0A914Q886</accession>
<keyword evidence="3" id="KW-0677">Repeat</keyword>
<keyword evidence="2" id="KW-0853">WD repeat</keyword>
<reference evidence="7" key="1">
    <citation type="submission" date="2022-11" db="UniProtKB">
        <authorList>
            <consortium name="WormBaseParasite"/>
        </authorList>
    </citation>
    <scope>IDENTIFICATION</scope>
</reference>
<evidence type="ECO:0000256" key="1">
    <source>
        <dbReference type="ARBA" id="ARBA00004123"/>
    </source>
</evidence>
<dbReference type="PANTHER" id="PTHR44040">
    <property type="entry name" value="RETINOBLASTOMA-BINDING PROTEIN 5"/>
    <property type="match status" value="1"/>
</dbReference>
<feature type="compositionally biased region" description="Low complexity" evidence="5">
    <location>
        <begin position="391"/>
        <end position="400"/>
    </location>
</feature>
<keyword evidence="6" id="KW-1185">Reference proteome</keyword>
<evidence type="ECO:0000313" key="7">
    <source>
        <dbReference type="WBParaSite" id="PDA_v2.g27280.t1"/>
    </source>
</evidence>
<feature type="compositionally biased region" description="Basic residues" evidence="5">
    <location>
        <begin position="296"/>
        <end position="308"/>
    </location>
</feature>
<dbReference type="InterPro" id="IPR037850">
    <property type="entry name" value="RBBP5/Swd1"/>
</dbReference>
<dbReference type="GO" id="GO:0048188">
    <property type="term" value="C:Set1C/COMPASS complex"/>
    <property type="evidence" value="ECO:0007669"/>
    <property type="project" value="InterPro"/>
</dbReference>
<comment type="subcellular location">
    <subcellularLocation>
        <location evidence="1">Nucleus</location>
    </subcellularLocation>
</comment>
<evidence type="ECO:0000313" key="6">
    <source>
        <dbReference type="Proteomes" id="UP000887578"/>
    </source>
</evidence>
<organism evidence="6 7">
    <name type="scientific">Panagrolaimus davidi</name>
    <dbReference type="NCBI Taxonomy" id="227884"/>
    <lineage>
        <taxon>Eukaryota</taxon>
        <taxon>Metazoa</taxon>
        <taxon>Ecdysozoa</taxon>
        <taxon>Nematoda</taxon>
        <taxon>Chromadorea</taxon>
        <taxon>Rhabditida</taxon>
        <taxon>Tylenchina</taxon>
        <taxon>Panagrolaimomorpha</taxon>
        <taxon>Panagrolaimoidea</taxon>
        <taxon>Panagrolaimidae</taxon>
        <taxon>Panagrolaimus</taxon>
    </lineage>
</organism>
<proteinExistence type="predicted"/>
<feature type="compositionally biased region" description="Polar residues" evidence="5">
    <location>
        <begin position="261"/>
        <end position="283"/>
    </location>
</feature>
<dbReference type="WBParaSite" id="PDA_v2.g27280.t1">
    <property type="protein sequence ID" value="PDA_v2.g27280.t1"/>
    <property type="gene ID" value="PDA_v2.g27280"/>
</dbReference>
<dbReference type="Proteomes" id="UP000887578">
    <property type="component" value="Unplaced"/>
</dbReference>
<feature type="compositionally biased region" description="Low complexity" evidence="5">
    <location>
        <begin position="324"/>
        <end position="343"/>
    </location>
</feature>
<dbReference type="AlphaFoldDB" id="A0A914Q886"/>
<name>A0A914Q886_9BILA</name>